<dbReference type="PANTHER" id="PTHR36115:SF6">
    <property type="entry name" value="PROLINE-RICH ANTIGEN HOMOLOG"/>
    <property type="match status" value="1"/>
</dbReference>
<dbReference type="RefSeq" id="WP_162123545.1">
    <property type="nucleotide sequence ID" value="NZ_PDWK01000008.1"/>
</dbReference>
<feature type="transmembrane region" description="Helical" evidence="6">
    <location>
        <begin position="117"/>
        <end position="139"/>
    </location>
</feature>
<reference evidence="9" key="1">
    <citation type="submission" date="2017-10" db="EMBL/GenBank/DDBJ databases">
        <title>Whole genome sequencing of members of genus Pseudoxanthomonas.</title>
        <authorList>
            <person name="Kumar S."/>
            <person name="Bansal K."/>
            <person name="Kaur A."/>
            <person name="Patil P."/>
            <person name="Sharma S."/>
            <person name="Patil P.B."/>
        </authorList>
    </citation>
    <scope>NUCLEOTIDE SEQUENCE</scope>
    <source>
        <strain evidence="9">DSM 22914</strain>
    </source>
</reference>
<keyword evidence="5 6" id="KW-0472">Membrane</keyword>
<evidence type="ECO:0000256" key="4">
    <source>
        <dbReference type="ARBA" id="ARBA00022989"/>
    </source>
</evidence>
<evidence type="ECO:0000256" key="2">
    <source>
        <dbReference type="ARBA" id="ARBA00022475"/>
    </source>
</evidence>
<keyword evidence="3 6" id="KW-0812">Transmembrane</keyword>
<evidence type="ECO:0000259" key="8">
    <source>
        <dbReference type="Pfam" id="PF14237"/>
    </source>
</evidence>
<evidence type="ECO:0000256" key="3">
    <source>
        <dbReference type="ARBA" id="ARBA00022692"/>
    </source>
</evidence>
<comment type="caution">
    <text evidence="9">The sequence shown here is derived from an EMBL/GenBank/DDBJ whole genome shotgun (WGS) entry which is preliminary data.</text>
</comment>
<keyword evidence="4 6" id="KW-1133">Transmembrane helix</keyword>
<comment type="subcellular location">
    <subcellularLocation>
        <location evidence="1">Cell membrane</location>
        <topology evidence="1">Multi-pass membrane protein</topology>
    </subcellularLocation>
</comment>
<dbReference type="PANTHER" id="PTHR36115">
    <property type="entry name" value="PROLINE-RICH ANTIGEN HOMOLOG-RELATED"/>
    <property type="match status" value="1"/>
</dbReference>
<dbReference type="Pfam" id="PF06271">
    <property type="entry name" value="RDD"/>
    <property type="match status" value="1"/>
</dbReference>
<evidence type="ECO:0000313" key="10">
    <source>
        <dbReference type="Proteomes" id="UP000717981"/>
    </source>
</evidence>
<sequence length="294" mass="31025">MNKWYYADAQRRQIGPVPASELVQLHQAGQVDDATLVWREGLANWQPLGTVRAELGLEAPVPPAPEAALPPADAAAPAAMAATAPAVLSPGADDVVYAGLWKRVAASLIDSLVTSTITYAAAIPLFLVYGVSTTALFGLRDLQDGPPLAFWAVYYLLALGLPALYFAWMHSSSTQASLGKMAVGVKVVRGDGQPVGFGRALLRYLAYLLICMLTCGLGALASALVVAFSARKQAPHDMMCDTLVVDRWAFTPFPERQQRGLGTVTIVVLAVFGLLTLGTLLVMGLVIGALVAHG</sequence>
<proteinExistence type="predicted"/>
<dbReference type="Proteomes" id="UP000717981">
    <property type="component" value="Unassembled WGS sequence"/>
</dbReference>
<accession>A0A921NZS9</accession>
<dbReference type="GO" id="GO:0005886">
    <property type="term" value="C:plasma membrane"/>
    <property type="evidence" value="ECO:0007669"/>
    <property type="project" value="UniProtKB-SubCell"/>
</dbReference>
<dbReference type="AlphaFoldDB" id="A0A921NZS9"/>
<dbReference type="InterPro" id="IPR035445">
    <property type="entry name" value="GYF-like_dom_sf"/>
</dbReference>
<evidence type="ECO:0000313" key="9">
    <source>
        <dbReference type="EMBL" id="KAF1690241.1"/>
    </source>
</evidence>
<dbReference type="OrthoDB" id="9793824at2"/>
<dbReference type="SUPFAM" id="SSF55277">
    <property type="entry name" value="GYF domain"/>
    <property type="match status" value="1"/>
</dbReference>
<keyword evidence="2" id="KW-1003">Cell membrane</keyword>
<dbReference type="InterPro" id="IPR010432">
    <property type="entry name" value="RDD"/>
</dbReference>
<protein>
    <submittedName>
        <fullName evidence="9">Transporter</fullName>
    </submittedName>
</protein>
<dbReference type="Pfam" id="PF14237">
    <property type="entry name" value="GYF_2"/>
    <property type="match status" value="1"/>
</dbReference>
<keyword evidence="10" id="KW-1185">Reference proteome</keyword>
<dbReference type="InterPro" id="IPR051791">
    <property type="entry name" value="Pra-immunoreactive"/>
</dbReference>
<feature type="domain" description="GYF" evidence="8">
    <location>
        <begin position="4"/>
        <end position="52"/>
    </location>
</feature>
<feature type="transmembrane region" description="Helical" evidence="6">
    <location>
        <begin position="266"/>
        <end position="292"/>
    </location>
</feature>
<feature type="transmembrane region" description="Helical" evidence="6">
    <location>
        <begin position="204"/>
        <end position="229"/>
    </location>
</feature>
<organism evidence="9 10">
    <name type="scientific">Pseudoxanthomonas taiwanensis</name>
    <dbReference type="NCBI Taxonomy" id="176598"/>
    <lineage>
        <taxon>Bacteria</taxon>
        <taxon>Pseudomonadati</taxon>
        <taxon>Pseudomonadota</taxon>
        <taxon>Gammaproteobacteria</taxon>
        <taxon>Lysobacterales</taxon>
        <taxon>Lysobacteraceae</taxon>
        <taxon>Pseudoxanthomonas</taxon>
    </lineage>
</organism>
<dbReference type="InterPro" id="IPR025640">
    <property type="entry name" value="GYF_2"/>
</dbReference>
<name>A0A921NZS9_9GAMM</name>
<evidence type="ECO:0000259" key="7">
    <source>
        <dbReference type="Pfam" id="PF06271"/>
    </source>
</evidence>
<evidence type="ECO:0000256" key="1">
    <source>
        <dbReference type="ARBA" id="ARBA00004651"/>
    </source>
</evidence>
<evidence type="ECO:0000256" key="6">
    <source>
        <dbReference type="SAM" id="Phobius"/>
    </source>
</evidence>
<gene>
    <name evidence="9" type="ORF">CR938_02755</name>
</gene>
<feature type="transmembrane region" description="Helical" evidence="6">
    <location>
        <begin position="148"/>
        <end position="168"/>
    </location>
</feature>
<evidence type="ECO:0000256" key="5">
    <source>
        <dbReference type="ARBA" id="ARBA00023136"/>
    </source>
</evidence>
<dbReference type="EMBL" id="PDWK01000008">
    <property type="protein sequence ID" value="KAF1690241.1"/>
    <property type="molecule type" value="Genomic_DNA"/>
</dbReference>
<feature type="domain" description="RDD" evidence="7">
    <location>
        <begin position="97"/>
        <end position="240"/>
    </location>
</feature>